<dbReference type="EMBL" id="JACPSX010000277">
    <property type="protein sequence ID" value="MBI3016212.1"/>
    <property type="molecule type" value="Genomic_DNA"/>
</dbReference>
<proteinExistence type="predicted"/>
<evidence type="ECO:0000313" key="2">
    <source>
        <dbReference type="EMBL" id="MBI3016212.1"/>
    </source>
</evidence>
<dbReference type="GO" id="GO:0003677">
    <property type="term" value="F:DNA binding"/>
    <property type="evidence" value="ECO:0007669"/>
    <property type="project" value="UniProtKB-KW"/>
</dbReference>
<comment type="caution">
    <text evidence="2">The sequence shown here is derived from an EMBL/GenBank/DDBJ whole genome shotgun (WGS) entry which is preliminary data.</text>
</comment>
<reference evidence="2" key="1">
    <citation type="submission" date="2020-07" db="EMBL/GenBank/DDBJ databases">
        <title>Huge and variable diversity of episymbiotic CPR bacteria and DPANN archaea in groundwater ecosystems.</title>
        <authorList>
            <person name="He C.Y."/>
            <person name="Keren R."/>
            <person name="Whittaker M."/>
            <person name="Farag I.F."/>
            <person name="Doudna J."/>
            <person name="Cate J.H.D."/>
            <person name="Banfield J.F."/>
        </authorList>
    </citation>
    <scope>NUCLEOTIDE SEQUENCE</scope>
    <source>
        <strain evidence="2">NC_groundwater_717_Ag_S-0.2um_59_8</strain>
    </source>
</reference>
<sequence length="87" mass="9949">MAAVKMWGRGQLTIPASLRRELHLDEETTLNVVKVGKSLVLTTRTLVGDKVARKAAKEMKNVGLKLRDLLKDLEKQRVRYNRERYGS</sequence>
<dbReference type="AlphaFoldDB" id="A0A932GS25"/>
<evidence type="ECO:0000256" key="1">
    <source>
        <dbReference type="SAM" id="Coils"/>
    </source>
</evidence>
<feature type="coiled-coil region" evidence="1">
    <location>
        <begin position="56"/>
        <end position="83"/>
    </location>
</feature>
<dbReference type="Gene3D" id="2.10.260.10">
    <property type="match status" value="1"/>
</dbReference>
<accession>A0A932GS25</accession>
<gene>
    <name evidence="2" type="ORF">HYY65_14380</name>
</gene>
<evidence type="ECO:0000313" key="3">
    <source>
        <dbReference type="Proteomes" id="UP000741360"/>
    </source>
</evidence>
<dbReference type="Proteomes" id="UP000741360">
    <property type="component" value="Unassembled WGS sequence"/>
</dbReference>
<protein>
    <submittedName>
        <fullName evidence="2">AbrB/MazE/SpoVT family DNA-binding domain-containing protein</fullName>
    </submittedName>
</protein>
<organism evidence="2 3">
    <name type="scientific">Tectimicrobiota bacterium</name>
    <dbReference type="NCBI Taxonomy" id="2528274"/>
    <lineage>
        <taxon>Bacteria</taxon>
        <taxon>Pseudomonadati</taxon>
        <taxon>Nitrospinota/Tectimicrobiota group</taxon>
        <taxon>Candidatus Tectimicrobiota</taxon>
    </lineage>
</organism>
<keyword evidence="2" id="KW-0238">DNA-binding</keyword>
<dbReference type="InterPro" id="IPR037914">
    <property type="entry name" value="SpoVT-AbrB_sf"/>
</dbReference>
<dbReference type="SUPFAM" id="SSF89447">
    <property type="entry name" value="AbrB/MazE/MraZ-like"/>
    <property type="match status" value="1"/>
</dbReference>
<name>A0A932GS25_UNCTE</name>
<keyword evidence="1" id="KW-0175">Coiled coil</keyword>